<accession>A0ABU4PTV6</accession>
<comment type="caution">
    <text evidence="2">The sequence shown here is derived from an EMBL/GenBank/DDBJ whole genome shotgun (WGS) entry which is preliminary data.</text>
</comment>
<dbReference type="GO" id="GO:0016787">
    <property type="term" value="F:hydrolase activity"/>
    <property type="evidence" value="ECO:0007669"/>
    <property type="project" value="UniProtKB-KW"/>
</dbReference>
<evidence type="ECO:0000259" key="1">
    <source>
        <dbReference type="Pfam" id="PF00149"/>
    </source>
</evidence>
<dbReference type="Proteomes" id="UP001279660">
    <property type="component" value="Unassembled WGS sequence"/>
</dbReference>
<dbReference type="CDD" id="cd00144">
    <property type="entry name" value="MPP_PPP_family"/>
    <property type="match status" value="1"/>
</dbReference>
<organism evidence="2 3">
    <name type="scientific">Sphingomonas echinoides</name>
    <dbReference type="NCBI Taxonomy" id="59803"/>
    <lineage>
        <taxon>Bacteria</taxon>
        <taxon>Pseudomonadati</taxon>
        <taxon>Pseudomonadota</taxon>
        <taxon>Alphaproteobacteria</taxon>
        <taxon>Sphingomonadales</taxon>
        <taxon>Sphingomonadaceae</taxon>
        <taxon>Sphingomonas</taxon>
    </lineage>
</organism>
<evidence type="ECO:0000313" key="2">
    <source>
        <dbReference type="EMBL" id="MDX5986637.1"/>
    </source>
</evidence>
<keyword evidence="3" id="KW-1185">Reference proteome</keyword>
<feature type="domain" description="Calcineurin-like phosphoesterase" evidence="1">
    <location>
        <begin position="25"/>
        <end position="217"/>
    </location>
</feature>
<evidence type="ECO:0000313" key="3">
    <source>
        <dbReference type="Proteomes" id="UP001279660"/>
    </source>
</evidence>
<dbReference type="InterPro" id="IPR006186">
    <property type="entry name" value="Ser/Thr-sp_prot-phosphatase"/>
</dbReference>
<dbReference type="SUPFAM" id="SSF56300">
    <property type="entry name" value="Metallo-dependent phosphatases"/>
    <property type="match status" value="1"/>
</dbReference>
<keyword evidence="2" id="KW-0378">Hydrolase</keyword>
<dbReference type="InterPro" id="IPR029052">
    <property type="entry name" value="Metallo-depent_PP-like"/>
</dbReference>
<dbReference type="PANTHER" id="PTHR42850:SF4">
    <property type="entry name" value="ZINC-DEPENDENT ENDOPOLYPHOSPHATASE"/>
    <property type="match status" value="1"/>
</dbReference>
<proteinExistence type="predicted"/>
<dbReference type="PRINTS" id="PR00114">
    <property type="entry name" value="STPHPHTASE"/>
</dbReference>
<dbReference type="InterPro" id="IPR050126">
    <property type="entry name" value="Ap4A_hydrolase"/>
</dbReference>
<sequence>MLERLRNILSKPKSLPRRQIPEGRRVYAIGDIHGRLDLLDDLLARIAADHAARPPAQQTLIFLGDLIDRGPHSAAVIDRVIALQRSEIDTRVLMGNHEEVFLKALNGSVDALRLLCRFGGRETILSYGMDAAAYDRADYAEVLQELSPLVPDSHRAFLAQLEDRIEIGDYTFVHAGIRPGVALADQKPNDLRWIRDDFITSSADFGSCIVHGHTITPEVVERPNRIGIDTGAYATGRLSALALAAGERWILSTEGALGTSADVD</sequence>
<gene>
    <name evidence="2" type="ORF">SIL82_20475</name>
</gene>
<dbReference type="InterPro" id="IPR004843">
    <property type="entry name" value="Calcineurin-like_PHP"/>
</dbReference>
<protein>
    <submittedName>
        <fullName evidence="2">Metallophosphoesterase family protein</fullName>
        <ecNumber evidence="2">3.1.-.-</ecNumber>
    </submittedName>
</protein>
<dbReference type="PANTHER" id="PTHR42850">
    <property type="entry name" value="METALLOPHOSPHOESTERASE"/>
    <property type="match status" value="1"/>
</dbReference>
<name>A0ABU4PTV6_9SPHN</name>
<dbReference type="EC" id="3.1.-.-" evidence="2"/>
<dbReference type="Pfam" id="PF00149">
    <property type="entry name" value="Metallophos"/>
    <property type="match status" value="1"/>
</dbReference>
<dbReference type="EMBL" id="JAWXXV010000003">
    <property type="protein sequence ID" value="MDX5986637.1"/>
    <property type="molecule type" value="Genomic_DNA"/>
</dbReference>
<reference evidence="2 3" key="1">
    <citation type="submission" date="2023-11" db="EMBL/GenBank/DDBJ databases">
        <title>MicrobeMod: A computational toolkit for identifying prokaryotic methylation and restriction-modification with nanopore sequencing.</title>
        <authorList>
            <person name="Crits-Christoph A."/>
            <person name="Kang S.C."/>
            <person name="Lee H."/>
            <person name="Ostrov N."/>
        </authorList>
    </citation>
    <scope>NUCLEOTIDE SEQUENCE [LARGE SCALE GENOMIC DNA]</scope>
    <source>
        <strain evidence="2 3">ATCC 14820</strain>
    </source>
</reference>
<dbReference type="Gene3D" id="3.60.21.10">
    <property type="match status" value="1"/>
</dbReference>
<dbReference type="RefSeq" id="WP_319625227.1">
    <property type="nucleotide sequence ID" value="NZ_JAWXXV010000003.1"/>
</dbReference>